<reference evidence="2 3" key="1">
    <citation type="journal article" date="2015" name="Proc. Natl. Acad. Sci. U.S.A.">
        <title>The resurrection genome of Boea hygrometrica: A blueprint for survival of dehydration.</title>
        <authorList>
            <person name="Xiao L."/>
            <person name="Yang G."/>
            <person name="Zhang L."/>
            <person name="Yang X."/>
            <person name="Zhao S."/>
            <person name="Ji Z."/>
            <person name="Zhou Q."/>
            <person name="Hu M."/>
            <person name="Wang Y."/>
            <person name="Chen M."/>
            <person name="Xu Y."/>
            <person name="Jin H."/>
            <person name="Xiao X."/>
            <person name="Hu G."/>
            <person name="Bao F."/>
            <person name="Hu Y."/>
            <person name="Wan P."/>
            <person name="Li L."/>
            <person name="Deng X."/>
            <person name="Kuang T."/>
            <person name="Xiang C."/>
            <person name="Zhu J.K."/>
            <person name="Oliver M.J."/>
            <person name="He Y."/>
        </authorList>
    </citation>
    <scope>NUCLEOTIDE SEQUENCE [LARGE SCALE GENOMIC DNA]</scope>
    <source>
        <strain evidence="3">cv. XS01</strain>
    </source>
</reference>
<protein>
    <submittedName>
        <fullName evidence="2">Uncharacterized protein</fullName>
    </submittedName>
</protein>
<sequence>MQWTLKLLLVRCYELLAYGKSGDFTLECVFHAKEGDRIHGSVKKPVLDRMSLAKWWHGTHRKAENLEAMKRDFSILFYKIMSMVAANCETPNSISTISAPSPHTIMDDISTAKDLFRTIEQISENNEDSISSGEPTEFANLEDKKVLFKVQVRRDQIRGFNGLYTVVKLSTDQNMIEKFCGETFESQESDVLLKLNISEAGDFKELLLRVPFGLSVEKRCFYSECAKT</sequence>
<name>A0A2Z7B9P7_9LAMI</name>
<organism evidence="2 3">
    <name type="scientific">Dorcoceras hygrometricum</name>
    <dbReference type="NCBI Taxonomy" id="472368"/>
    <lineage>
        <taxon>Eukaryota</taxon>
        <taxon>Viridiplantae</taxon>
        <taxon>Streptophyta</taxon>
        <taxon>Embryophyta</taxon>
        <taxon>Tracheophyta</taxon>
        <taxon>Spermatophyta</taxon>
        <taxon>Magnoliopsida</taxon>
        <taxon>eudicotyledons</taxon>
        <taxon>Gunneridae</taxon>
        <taxon>Pentapetalae</taxon>
        <taxon>asterids</taxon>
        <taxon>lamiids</taxon>
        <taxon>Lamiales</taxon>
        <taxon>Gesneriaceae</taxon>
        <taxon>Didymocarpoideae</taxon>
        <taxon>Trichosporeae</taxon>
        <taxon>Loxocarpinae</taxon>
        <taxon>Dorcoceras</taxon>
    </lineage>
</organism>
<dbReference type="OrthoDB" id="914225at2759"/>
<evidence type="ECO:0000313" key="3">
    <source>
        <dbReference type="Proteomes" id="UP000250235"/>
    </source>
</evidence>
<keyword evidence="3" id="KW-1185">Reference proteome</keyword>
<feature type="chain" id="PRO_5016362041" evidence="1">
    <location>
        <begin position="20"/>
        <end position="228"/>
    </location>
</feature>
<proteinExistence type="predicted"/>
<keyword evidence="1" id="KW-0732">Signal</keyword>
<evidence type="ECO:0000313" key="2">
    <source>
        <dbReference type="EMBL" id="KZV28636.1"/>
    </source>
</evidence>
<dbReference type="EMBL" id="KV010043">
    <property type="protein sequence ID" value="KZV28636.1"/>
    <property type="molecule type" value="Genomic_DNA"/>
</dbReference>
<gene>
    <name evidence="2" type="ORF">F511_37650</name>
</gene>
<dbReference type="Proteomes" id="UP000250235">
    <property type="component" value="Unassembled WGS sequence"/>
</dbReference>
<feature type="signal peptide" evidence="1">
    <location>
        <begin position="1"/>
        <end position="19"/>
    </location>
</feature>
<accession>A0A2Z7B9P7</accession>
<dbReference type="AlphaFoldDB" id="A0A2Z7B9P7"/>
<evidence type="ECO:0000256" key="1">
    <source>
        <dbReference type="SAM" id="SignalP"/>
    </source>
</evidence>